<keyword evidence="1" id="KW-0812">Transmembrane</keyword>
<evidence type="ECO:0000313" key="2">
    <source>
        <dbReference type="EMBL" id="RDS84748.1"/>
    </source>
</evidence>
<name>A0A370X8N1_9GAMM</name>
<sequence length="190" mass="19266">MMRSPCKRAHGYSLIEVLVALVIISIGVLGIAAIQATSLAGTHTSQTESIAAVQARSLADAMLANPGYWNNSSLVPTTAITLAPASGSSSGGVSIGGVTTLGTATTCGLPTSSGCGNATDMAAFDLQTWGSEFFSLVPNATGASIQCNATQPVICTITLTWQEKASTAINAGTQSNTNGTTVTYTLLNEF</sequence>
<feature type="transmembrane region" description="Helical" evidence="1">
    <location>
        <begin position="12"/>
        <end position="34"/>
    </location>
</feature>
<keyword evidence="1" id="KW-1133">Transmembrane helix</keyword>
<dbReference type="InterPro" id="IPR012902">
    <property type="entry name" value="N_methyl_site"/>
</dbReference>
<dbReference type="AlphaFoldDB" id="A0A370X8N1"/>
<dbReference type="NCBIfam" id="TIGR02523">
    <property type="entry name" value="type_IV_pilV"/>
    <property type="match status" value="1"/>
</dbReference>
<dbReference type="Pfam" id="PF07963">
    <property type="entry name" value="N_methyl"/>
    <property type="match status" value="1"/>
</dbReference>
<dbReference type="PROSITE" id="PS00409">
    <property type="entry name" value="PROKAR_NTER_METHYL"/>
    <property type="match status" value="1"/>
</dbReference>
<dbReference type="OrthoDB" id="8547299at2"/>
<evidence type="ECO:0000313" key="3">
    <source>
        <dbReference type="Proteomes" id="UP000254258"/>
    </source>
</evidence>
<proteinExistence type="predicted"/>
<accession>A0A370X8N1</accession>
<protein>
    <submittedName>
        <fullName evidence="2">Type IV pilus modification protein PilV</fullName>
    </submittedName>
</protein>
<dbReference type="RefSeq" id="WP_115493775.1">
    <property type="nucleotide sequence ID" value="NZ_QRBE01000001.1"/>
</dbReference>
<dbReference type="InterPro" id="IPR013362">
    <property type="entry name" value="Pilus_4_PilV"/>
</dbReference>
<dbReference type="EMBL" id="QRBE01000001">
    <property type="protein sequence ID" value="RDS84748.1"/>
    <property type="molecule type" value="Genomic_DNA"/>
</dbReference>
<organism evidence="2 3">
    <name type="scientific">Dyella monticola</name>
    <dbReference type="NCBI Taxonomy" id="1927958"/>
    <lineage>
        <taxon>Bacteria</taxon>
        <taxon>Pseudomonadati</taxon>
        <taxon>Pseudomonadota</taxon>
        <taxon>Gammaproteobacteria</taxon>
        <taxon>Lysobacterales</taxon>
        <taxon>Rhodanobacteraceae</taxon>
        <taxon>Dyella</taxon>
    </lineage>
</organism>
<dbReference type="NCBIfam" id="TIGR02532">
    <property type="entry name" value="IV_pilin_GFxxxE"/>
    <property type="match status" value="1"/>
</dbReference>
<evidence type="ECO:0000256" key="1">
    <source>
        <dbReference type="SAM" id="Phobius"/>
    </source>
</evidence>
<keyword evidence="3" id="KW-1185">Reference proteome</keyword>
<comment type="caution">
    <text evidence="2">The sequence shown here is derived from an EMBL/GenBank/DDBJ whole genome shotgun (WGS) entry which is preliminary data.</text>
</comment>
<gene>
    <name evidence="2" type="primary">pilV</name>
    <name evidence="2" type="ORF">DWU98_01940</name>
</gene>
<dbReference type="Proteomes" id="UP000254258">
    <property type="component" value="Unassembled WGS sequence"/>
</dbReference>
<keyword evidence="1" id="KW-0472">Membrane</keyword>
<reference evidence="2 3" key="1">
    <citation type="submission" date="2018-07" db="EMBL/GenBank/DDBJ databases">
        <title>Dyella monticola sp. nov. and Dyella psychrodurans sp. nov. isolated from monsoon evergreen broad-leaved forest soil of Dinghu Mountain, China.</title>
        <authorList>
            <person name="Gao Z."/>
            <person name="Qiu L."/>
        </authorList>
    </citation>
    <scope>NUCLEOTIDE SEQUENCE [LARGE SCALE GENOMIC DNA]</scope>
    <source>
        <strain evidence="2 3">4G-K06</strain>
    </source>
</reference>